<dbReference type="GO" id="GO:0005737">
    <property type="term" value="C:cytoplasm"/>
    <property type="evidence" value="ECO:0007669"/>
    <property type="project" value="TreeGrafter"/>
</dbReference>
<reference evidence="2 3" key="1">
    <citation type="submission" date="2024-05" db="EMBL/GenBank/DDBJ databases">
        <title>Genome sequence of Ponticoccus litoralis KCCM 90028.</title>
        <authorList>
            <person name="Kim J.M."/>
            <person name="Lee J.K."/>
            <person name="Choi B.J."/>
            <person name="Bayburt H."/>
            <person name="Baek J.H."/>
            <person name="Jeon C.O."/>
        </authorList>
    </citation>
    <scope>NUCLEOTIDE SEQUENCE [LARGE SCALE GENOMIC DNA]</scope>
    <source>
        <strain evidence="2 3">KCCM 90028</strain>
    </source>
</reference>
<comment type="similarity">
    <text evidence="1">Belongs to the MYG1 family.</text>
</comment>
<dbReference type="PANTHER" id="PTHR11215:SF1">
    <property type="entry name" value="MYG1 EXONUCLEASE"/>
    <property type="match status" value="1"/>
</dbReference>
<dbReference type="Proteomes" id="UP001428774">
    <property type="component" value="Unassembled WGS sequence"/>
</dbReference>
<dbReference type="EMBL" id="JBDNCH010000002">
    <property type="protein sequence ID" value="MEN9060477.1"/>
    <property type="molecule type" value="Genomic_DNA"/>
</dbReference>
<comment type="caution">
    <text evidence="2">The sequence shown here is derived from an EMBL/GenBank/DDBJ whole genome shotgun (WGS) entry which is preliminary data.</text>
</comment>
<dbReference type="Pfam" id="PF03690">
    <property type="entry name" value="MYG1_exonuc"/>
    <property type="match status" value="1"/>
</dbReference>
<dbReference type="InterPro" id="IPR003226">
    <property type="entry name" value="MYG1_exonuclease"/>
</dbReference>
<evidence type="ECO:0000313" key="3">
    <source>
        <dbReference type="Proteomes" id="UP001428774"/>
    </source>
</evidence>
<evidence type="ECO:0000313" key="2">
    <source>
        <dbReference type="EMBL" id="MEN9060477.1"/>
    </source>
</evidence>
<accession>A0AAW9SJD4</accession>
<proteinExistence type="inferred from homology"/>
<dbReference type="RefSeq" id="WP_347165654.1">
    <property type="nucleotide sequence ID" value="NZ_JBDNCH010000002.1"/>
</dbReference>
<protein>
    <submittedName>
        <fullName evidence="2">MYG1 family protein</fullName>
    </submittedName>
</protein>
<dbReference type="PANTHER" id="PTHR11215">
    <property type="entry name" value="METAL DEPENDENT HYDROLASE - RELATED"/>
    <property type="match status" value="1"/>
</dbReference>
<dbReference type="AlphaFoldDB" id="A0AAW9SJD4"/>
<evidence type="ECO:0000256" key="1">
    <source>
        <dbReference type="ARBA" id="ARBA00010105"/>
    </source>
</evidence>
<sequence length="306" mass="32164">MTVTELVTHSGGFHADEILSTVVLSRLYPEARRLRSRAPALTSSAPGRIVYDVGRAYDATAGLFDHHQKPAPLRPDGAPYSSFGLIWHHFGADYLRALAVPEADLAALHADLDDSLVRPIDLMDNGALDPSAAGPLAGLTLPALLERMKPAFDAGGPDAEEAAFETALGLARTVLEASVATLAARARAEGRVLAAIAETGNRRVLELPQGMPHLSAIEKAGADHLLFVVHPRDGDWALNTIRKSAGTFDSRADLPAAWAGLSDAALEQASGVPGARFCHNARFIAVAATREAVMALAEKAVAEAPA</sequence>
<gene>
    <name evidence="2" type="ORF">ABFB10_04975</name>
</gene>
<name>A0AAW9SJD4_9RHOB</name>
<organism evidence="2 3">
    <name type="scientific">Ponticoccus litoralis</name>
    <dbReference type="NCBI Taxonomy" id="422297"/>
    <lineage>
        <taxon>Bacteria</taxon>
        <taxon>Pseudomonadati</taxon>
        <taxon>Pseudomonadota</taxon>
        <taxon>Alphaproteobacteria</taxon>
        <taxon>Rhodobacterales</taxon>
        <taxon>Roseobacteraceae</taxon>
        <taxon>Ponticoccus</taxon>
    </lineage>
</organism>
<keyword evidence="3" id="KW-1185">Reference proteome</keyword>